<feature type="domain" description="HTH cro/C1-type" evidence="3">
    <location>
        <begin position="20"/>
        <end position="81"/>
    </location>
</feature>
<sequence length="346" mass="37242">MSETPSQDSENNVNDSPGKMLARRREQLNLPLNDVARALNLRPAVIEGLENDDYSEIPVATYRRGYLRAYAKYLAIDEREVLDAYRARYGEGDIDRKVTPVTVTKPPSRLGAWLFKLVTLLIIVALIAVTVMWWQSRGGSELPNLESSSTMNDPVEQDGAGGGLTDEPALADDPTAFSSEPEAASEPDPTTSNAAARDDAMDNEVAAEGSTNDTETNVDPADPTLLDDNQQADQATGLAATDNESDDNANATSDDANADTDSGDVDSNRLTLTFNEQSWTEIIDANNQRVLVGLQQPGTSAEVEGQAPFRLTVGNVTGVEMRYQGEAVDLTSRAGANNVARFTLGE</sequence>
<dbReference type="InterPro" id="IPR025194">
    <property type="entry name" value="RodZ-like_C"/>
</dbReference>
<protein>
    <submittedName>
        <fullName evidence="4">Cytoskeleton protein RodZ</fullName>
    </submittedName>
</protein>
<dbReference type="PANTHER" id="PTHR34475:SF1">
    <property type="entry name" value="CYTOSKELETON PROTEIN RODZ"/>
    <property type="match status" value="1"/>
</dbReference>
<dbReference type="CDD" id="cd00093">
    <property type="entry name" value="HTH_XRE"/>
    <property type="match status" value="1"/>
</dbReference>
<dbReference type="GO" id="GO:0003677">
    <property type="term" value="F:DNA binding"/>
    <property type="evidence" value="ECO:0007669"/>
    <property type="project" value="InterPro"/>
</dbReference>
<dbReference type="AlphaFoldDB" id="A0A1H0BH42"/>
<keyword evidence="2" id="KW-1133">Transmembrane helix</keyword>
<keyword evidence="2" id="KW-0472">Membrane</keyword>
<evidence type="ECO:0000256" key="1">
    <source>
        <dbReference type="SAM" id="MobiDB-lite"/>
    </source>
</evidence>
<dbReference type="InterPro" id="IPR001387">
    <property type="entry name" value="Cro/C1-type_HTH"/>
</dbReference>
<dbReference type="STRING" id="416873.SAMN04487951_10587"/>
<dbReference type="InterPro" id="IPR050400">
    <property type="entry name" value="Bact_Cytoskel_RodZ"/>
</dbReference>
<feature type="region of interest" description="Disordered" evidence="1">
    <location>
        <begin position="142"/>
        <end position="268"/>
    </location>
</feature>
<name>A0A1H0BH42_9GAMM</name>
<dbReference type="InterPro" id="IPR010982">
    <property type="entry name" value="Lambda_DNA-bd_dom_sf"/>
</dbReference>
<evidence type="ECO:0000259" key="3">
    <source>
        <dbReference type="SMART" id="SM00530"/>
    </source>
</evidence>
<evidence type="ECO:0000256" key="2">
    <source>
        <dbReference type="SAM" id="Phobius"/>
    </source>
</evidence>
<evidence type="ECO:0000313" key="5">
    <source>
        <dbReference type="Proteomes" id="UP000199677"/>
    </source>
</evidence>
<dbReference type="EMBL" id="FNII01000005">
    <property type="protein sequence ID" value="SDN44950.1"/>
    <property type="molecule type" value="Genomic_DNA"/>
</dbReference>
<dbReference type="RefSeq" id="WP_089704165.1">
    <property type="nucleotide sequence ID" value="NZ_FNII01000005.1"/>
</dbReference>
<dbReference type="Proteomes" id="UP000199677">
    <property type="component" value="Unassembled WGS sequence"/>
</dbReference>
<dbReference type="Pfam" id="PF13413">
    <property type="entry name" value="HTH_25"/>
    <property type="match status" value="1"/>
</dbReference>
<dbReference type="Pfam" id="PF13464">
    <property type="entry name" value="RodZ_C"/>
    <property type="match status" value="1"/>
</dbReference>
<evidence type="ECO:0000313" key="4">
    <source>
        <dbReference type="EMBL" id="SDN44950.1"/>
    </source>
</evidence>
<feature type="transmembrane region" description="Helical" evidence="2">
    <location>
        <begin position="113"/>
        <end position="134"/>
    </location>
</feature>
<organism evidence="4 5">
    <name type="scientific">Vreelandella arcis</name>
    <dbReference type="NCBI Taxonomy" id="416873"/>
    <lineage>
        <taxon>Bacteria</taxon>
        <taxon>Pseudomonadati</taxon>
        <taxon>Pseudomonadota</taxon>
        <taxon>Gammaproteobacteria</taxon>
        <taxon>Oceanospirillales</taxon>
        <taxon>Halomonadaceae</taxon>
        <taxon>Vreelandella</taxon>
    </lineage>
</organism>
<gene>
    <name evidence="4" type="ORF">SAMN04487951_10587</name>
</gene>
<dbReference type="PANTHER" id="PTHR34475">
    <property type="match status" value="1"/>
</dbReference>
<keyword evidence="5" id="KW-1185">Reference proteome</keyword>
<keyword evidence="2" id="KW-0812">Transmembrane</keyword>
<proteinExistence type="predicted"/>
<dbReference type="OrthoDB" id="9790252at2"/>
<reference evidence="5" key="1">
    <citation type="submission" date="2016-10" db="EMBL/GenBank/DDBJ databases">
        <authorList>
            <person name="Varghese N."/>
            <person name="Submissions S."/>
        </authorList>
    </citation>
    <scope>NUCLEOTIDE SEQUENCE [LARGE SCALE GENOMIC DNA]</scope>
    <source>
        <strain evidence="5">CGMCC 1.6494</strain>
    </source>
</reference>
<accession>A0A1H0BH42</accession>
<dbReference type="SMART" id="SM00530">
    <property type="entry name" value="HTH_XRE"/>
    <property type="match status" value="1"/>
</dbReference>
<dbReference type="Gene3D" id="1.10.260.40">
    <property type="entry name" value="lambda repressor-like DNA-binding domains"/>
    <property type="match status" value="1"/>
</dbReference>